<dbReference type="CDD" id="cd00544">
    <property type="entry name" value="CobU"/>
    <property type="match status" value="1"/>
</dbReference>
<comment type="pathway">
    <text evidence="5">Cofactor biosynthesis; adenosylcobalamin biosynthesis; adenosylcobalamin from cob(II)yrinate a,c-diamide: step 6/7.</text>
</comment>
<evidence type="ECO:0000256" key="6">
    <source>
        <dbReference type="ARBA" id="ARBA00005159"/>
    </source>
</evidence>
<dbReference type="AlphaFoldDB" id="A0A7V5NXZ2"/>
<evidence type="ECO:0000256" key="17">
    <source>
        <dbReference type="ARBA" id="ARBA00030571"/>
    </source>
</evidence>
<keyword evidence="13 20" id="KW-0418">Kinase</keyword>
<evidence type="ECO:0000256" key="12">
    <source>
        <dbReference type="ARBA" id="ARBA00022741"/>
    </source>
</evidence>
<dbReference type="PANTHER" id="PTHR34848:SF1">
    <property type="entry name" value="BIFUNCTIONAL ADENOSYLCOBALAMIN BIOSYNTHESIS PROTEIN COBU"/>
    <property type="match status" value="1"/>
</dbReference>
<comment type="caution">
    <text evidence="20">The sequence shown here is derived from an EMBL/GenBank/DDBJ whole genome shotgun (WGS) entry which is preliminary data.</text>
</comment>
<dbReference type="InterPro" id="IPR027417">
    <property type="entry name" value="P-loop_NTPase"/>
</dbReference>
<dbReference type="GO" id="GO:0005524">
    <property type="term" value="F:ATP binding"/>
    <property type="evidence" value="ECO:0007669"/>
    <property type="project" value="UniProtKB-KW"/>
</dbReference>
<evidence type="ECO:0000256" key="8">
    <source>
        <dbReference type="ARBA" id="ARBA00012016"/>
    </source>
</evidence>
<reference evidence="20" key="1">
    <citation type="journal article" date="2020" name="mSystems">
        <title>Genome- and Community-Level Interaction Insights into Carbon Utilization and Element Cycling Functions of Hydrothermarchaeota in Hydrothermal Sediment.</title>
        <authorList>
            <person name="Zhou Z."/>
            <person name="Liu Y."/>
            <person name="Xu W."/>
            <person name="Pan J."/>
            <person name="Luo Z.H."/>
            <person name="Li M."/>
        </authorList>
    </citation>
    <scope>NUCLEOTIDE SEQUENCE [LARGE SCALE GENOMIC DNA]</scope>
    <source>
        <strain evidence="20">HyVt-533</strain>
    </source>
</reference>
<dbReference type="InterPro" id="IPR003203">
    <property type="entry name" value="CobU/CobP"/>
</dbReference>
<name>A0A7V5NXZ2_9BACT</name>
<dbReference type="GO" id="GO:0005525">
    <property type="term" value="F:GTP binding"/>
    <property type="evidence" value="ECO:0007669"/>
    <property type="project" value="UniProtKB-KW"/>
</dbReference>
<evidence type="ECO:0000256" key="7">
    <source>
        <dbReference type="ARBA" id="ARBA00007490"/>
    </source>
</evidence>
<dbReference type="GO" id="GO:0043752">
    <property type="term" value="F:adenosylcobinamide kinase activity"/>
    <property type="evidence" value="ECO:0007669"/>
    <property type="project" value="UniProtKB-EC"/>
</dbReference>
<comment type="catalytic activity">
    <reaction evidence="2">
        <text>adenosylcob(III)inamide phosphate + GTP + H(+) = adenosylcob(III)inamide-GDP + diphosphate</text>
        <dbReference type="Rhea" id="RHEA:22712"/>
        <dbReference type="ChEBI" id="CHEBI:15378"/>
        <dbReference type="ChEBI" id="CHEBI:33019"/>
        <dbReference type="ChEBI" id="CHEBI:37565"/>
        <dbReference type="ChEBI" id="CHEBI:58502"/>
        <dbReference type="ChEBI" id="CHEBI:60487"/>
        <dbReference type="EC" id="2.7.7.62"/>
    </reaction>
</comment>
<protein>
    <recommendedName>
        <fullName evidence="16">Adenosylcobinamide kinase</fullName>
        <ecNumber evidence="8">2.7.1.156</ecNumber>
        <ecNumber evidence="9">2.7.7.62</ecNumber>
    </recommendedName>
    <alternativeName>
        <fullName evidence="17">Adenosylcobinamide-phosphate guanylyltransferase</fullName>
    </alternativeName>
</protein>
<feature type="binding site" evidence="19">
    <location>
        <position position="65"/>
    </location>
    <ligand>
        <name>GTP</name>
        <dbReference type="ChEBI" id="CHEBI:37565"/>
    </ligand>
</feature>
<comment type="catalytic activity">
    <reaction evidence="3">
        <text>adenosylcob(III)inamide + GTP = adenosylcob(III)inamide phosphate + GDP + H(+)</text>
        <dbReference type="Rhea" id="RHEA:15765"/>
        <dbReference type="ChEBI" id="CHEBI:2480"/>
        <dbReference type="ChEBI" id="CHEBI:15378"/>
        <dbReference type="ChEBI" id="CHEBI:37565"/>
        <dbReference type="ChEBI" id="CHEBI:58189"/>
        <dbReference type="ChEBI" id="CHEBI:58502"/>
        <dbReference type="EC" id="2.7.1.156"/>
    </reaction>
</comment>
<keyword evidence="10" id="KW-0169">Cobalamin biosynthesis</keyword>
<comment type="catalytic activity">
    <reaction evidence="1">
        <text>adenosylcob(III)inamide + ATP = adenosylcob(III)inamide phosphate + ADP + H(+)</text>
        <dbReference type="Rhea" id="RHEA:15769"/>
        <dbReference type="ChEBI" id="CHEBI:2480"/>
        <dbReference type="ChEBI" id="CHEBI:15378"/>
        <dbReference type="ChEBI" id="CHEBI:30616"/>
        <dbReference type="ChEBI" id="CHEBI:58502"/>
        <dbReference type="ChEBI" id="CHEBI:456216"/>
        <dbReference type="EC" id="2.7.1.156"/>
    </reaction>
</comment>
<keyword evidence="15 19" id="KW-0342">GTP-binding</keyword>
<feature type="active site" description="GMP-histidine intermediate" evidence="18">
    <location>
        <position position="53"/>
    </location>
</feature>
<evidence type="ECO:0000256" key="19">
    <source>
        <dbReference type="PIRSR" id="PIRSR006135-2"/>
    </source>
</evidence>
<evidence type="ECO:0000256" key="13">
    <source>
        <dbReference type="ARBA" id="ARBA00022777"/>
    </source>
</evidence>
<evidence type="ECO:0000256" key="1">
    <source>
        <dbReference type="ARBA" id="ARBA00000312"/>
    </source>
</evidence>
<dbReference type="PIRSF" id="PIRSF006135">
    <property type="entry name" value="CobU"/>
    <property type="match status" value="1"/>
</dbReference>
<dbReference type="Proteomes" id="UP000886101">
    <property type="component" value="Unassembled WGS sequence"/>
</dbReference>
<evidence type="ECO:0000256" key="10">
    <source>
        <dbReference type="ARBA" id="ARBA00022573"/>
    </source>
</evidence>
<dbReference type="SUPFAM" id="SSF52540">
    <property type="entry name" value="P-loop containing nucleoside triphosphate hydrolases"/>
    <property type="match status" value="1"/>
</dbReference>
<dbReference type="Gene3D" id="3.40.50.300">
    <property type="entry name" value="P-loop containing nucleotide triphosphate hydrolases"/>
    <property type="match status" value="1"/>
</dbReference>
<evidence type="ECO:0000256" key="15">
    <source>
        <dbReference type="ARBA" id="ARBA00023134"/>
    </source>
</evidence>
<dbReference type="UniPathway" id="UPA00148">
    <property type="reaction ID" value="UER00236"/>
</dbReference>
<dbReference type="PANTHER" id="PTHR34848">
    <property type="match status" value="1"/>
</dbReference>
<evidence type="ECO:0000256" key="14">
    <source>
        <dbReference type="ARBA" id="ARBA00022840"/>
    </source>
</evidence>
<accession>A0A7V5NXZ2</accession>
<keyword evidence="14" id="KW-0067">ATP-binding</keyword>
<evidence type="ECO:0000256" key="2">
    <source>
        <dbReference type="ARBA" id="ARBA00000711"/>
    </source>
</evidence>
<keyword evidence="12 19" id="KW-0547">Nucleotide-binding</keyword>
<evidence type="ECO:0000256" key="5">
    <source>
        <dbReference type="ARBA" id="ARBA00004692"/>
    </source>
</evidence>
<dbReference type="EC" id="2.7.1.156" evidence="8"/>
<comment type="pathway">
    <text evidence="6">Cofactor biosynthesis; adenosylcobalamin biosynthesis; adenosylcobalamin from cob(II)yrinate a,c-diamide: step 5/7.</text>
</comment>
<dbReference type="GO" id="GO:0009236">
    <property type="term" value="P:cobalamin biosynthetic process"/>
    <property type="evidence" value="ECO:0007669"/>
    <property type="project" value="UniProtKB-UniPathway"/>
</dbReference>
<feature type="binding site" evidence="19">
    <location>
        <position position="86"/>
    </location>
    <ligand>
        <name>GTP</name>
        <dbReference type="ChEBI" id="CHEBI:37565"/>
    </ligand>
</feature>
<feature type="binding site" evidence="19">
    <location>
        <begin position="12"/>
        <end position="19"/>
    </location>
    <ligand>
        <name>GTP</name>
        <dbReference type="ChEBI" id="CHEBI:37565"/>
    </ligand>
</feature>
<sequence length="171" mass="19205">MKHQGSKILVLGGIKSGKSRFALALGEKFPPPRVFMATAEPFNEEMARKIEAHRRERGPGWQTVESPVDLPQKLKSLSSVGVCLIDCLTVWLGNLIYYQKNVDEYFLEFSKALEKTSFPVIMVSNEVGLSPVSADHQTRFFVEKLGVLNQEIARHCDQIYLLIAGKTLKLV</sequence>
<comment type="function">
    <text evidence="4">Catalyzes ATP-dependent phosphorylation of adenosylcobinamide and addition of GMP to adenosylcobinamide phosphate.</text>
</comment>
<dbReference type="EC" id="2.7.7.62" evidence="9"/>
<organism evidence="20">
    <name type="scientific">Thermodesulfatator atlanticus</name>
    <dbReference type="NCBI Taxonomy" id="501497"/>
    <lineage>
        <taxon>Bacteria</taxon>
        <taxon>Pseudomonadati</taxon>
        <taxon>Thermodesulfobacteriota</taxon>
        <taxon>Thermodesulfobacteria</taxon>
        <taxon>Thermodesulfobacteriales</taxon>
        <taxon>Thermodesulfatatoraceae</taxon>
        <taxon>Thermodesulfatator</taxon>
    </lineage>
</organism>
<evidence type="ECO:0000256" key="18">
    <source>
        <dbReference type="PIRSR" id="PIRSR006135-1"/>
    </source>
</evidence>
<evidence type="ECO:0000256" key="9">
    <source>
        <dbReference type="ARBA" id="ARBA00012523"/>
    </source>
</evidence>
<dbReference type="EMBL" id="DROK01000009">
    <property type="protein sequence ID" value="HHI96268.1"/>
    <property type="molecule type" value="Genomic_DNA"/>
</dbReference>
<evidence type="ECO:0000256" key="4">
    <source>
        <dbReference type="ARBA" id="ARBA00003889"/>
    </source>
</evidence>
<evidence type="ECO:0000256" key="3">
    <source>
        <dbReference type="ARBA" id="ARBA00001522"/>
    </source>
</evidence>
<dbReference type="Pfam" id="PF02283">
    <property type="entry name" value="CobU"/>
    <property type="match status" value="1"/>
</dbReference>
<feature type="binding site" evidence="19">
    <location>
        <begin position="54"/>
        <end position="57"/>
    </location>
    <ligand>
        <name>GTP</name>
        <dbReference type="ChEBI" id="CHEBI:37565"/>
    </ligand>
</feature>
<keyword evidence="20" id="KW-0548">Nucleotidyltransferase</keyword>
<evidence type="ECO:0000256" key="16">
    <source>
        <dbReference type="ARBA" id="ARBA00029570"/>
    </source>
</evidence>
<evidence type="ECO:0000256" key="11">
    <source>
        <dbReference type="ARBA" id="ARBA00022679"/>
    </source>
</evidence>
<keyword evidence="11" id="KW-0808">Transferase</keyword>
<dbReference type="GO" id="GO:0008820">
    <property type="term" value="F:cobinamide phosphate guanylyltransferase activity"/>
    <property type="evidence" value="ECO:0007669"/>
    <property type="project" value="UniProtKB-EC"/>
</dbReference>
<evidence type="ECO:0000313" key="20">
    <source>
        <dbReference type="EMBL" id="HHI96268.1"/>
    </source>
</evidence>
<gene>
    <name evidence="20" type="ORF">ENJ96_00250</name>
</gene>
<proteinExistence type="inferred from homology"/>
<feature type="binding site" evidence="19">
    <location>
        <begin position="37"/>
        <end position="39"/>
    </location>
    <ligand>
        <name>GTP</name>
        <dbReference type="ChEBI" id="CHEBI:37565"/>
    </ligand>
</feature>
<comment type="similarity">
    <text evidence="7">Belongs to the CobU/CobP family.</text>
</comment>